<keyword evidence="5" id="KW-0862">Zinc</keyword>
<accession>A0A7R8WCF1</accession>
<evidence type="ECO:0000313" key="8">
    <source>
        <dbReference type="EMBL" id="CAD7226254.1"/>
    </source>
</evidence>
<proteinExistence type="predicted"/>
<dbReference type="Pfam" id="PF13705">
    <property type="entry name" value="TRC8_N"/>
    <property type="match status" value="1"/>
</dbReference>
<sequence length="692" mass="79047">MLRRLPPWAGWRETAADALGPSSFWIIPETGWTGNLLFLMLRIPPLFVLDRVLLDGLGLFPAHMKTASLVDTVAATERHLFPAFSANLFAFASSMLCVVLPTQHLFQLYLHLSLFMSFVLSQYLHYKVPDFVPSSFEREESGRRLLEALVSMDWETLDSMRSTWYPVALYLAVYFLQTLLGTLFYVGYFQHGSVSSTSKPLAFFFWFPCAIAMFIGEPTTSHPLREGHFYNWLVSIIIPVLFVGHLAYTRIPLALEAMAETFSEWQLYVNNFGVHALLDHHWTRLKVPTVLRTFWLLRSCWIALDFIQKASPELTTLTTAPTSLEAPLDTEMPVESFAFLLVKEILSKGCETLFAVLGLTAVVSCICHYVGLVFQYILGTIEEEERNTGTVTAILFFILALQTGITGLDHQKRFVRLCRNFCLLLTALFHFVHTMLDPVLMSLSAAPRLVRVRHIRALAVAALLFWVPLLLLFLFWTTQTPSTWLFAVSAFSLEVVVKVAISLALYTLFLLHARQEVAWESLDDYVYYIRAVGNTIEFLFGIFLFLNGAWILLFESGGAIRAVMMCIHAYFNIWCDAKAGWETFLKRRTAVSKINTLADATLDQLAHFNDVCAICYQPMRRAKVTRCYHMFHGNCLRKWLYIQDRCPLCLEVPHNFSDEAEVDREEVQEEEEEEGLMVEAVEGQRRIMRGDG</sequence>
<dbReference type="InterPro" id="IPR013083">
    <property type="entry name" value="Znf_RING/FYVE/PHD"/>
</dbReference>
<dbReference type="GO" id="GO:0036503">
    <property type="term" value="P:ERAD pathway"/>
    <property type="evidence" value="ECO:0007669"/>
    <property type="project" value="TreeGrafter"/>
</dbReference>
<dbReference type="InterPro" id="IPR050731">
    <property type="entry name" value="HRD1_E3_ubiq-ligases"/>
</dbReference>
<comment type="subcellular location">
    <subcellularLocation>
        <location evidence="1">Membrane</location>
        <topology evidence="1">Multi-pass membrane protein</topology>
    </subcellularLocation>
</comment>
<dbReference type="OrthoDB" id="4348522at2759"/>
<dbReference type="AlphaFoldDB" id="A0A7R8WCF1"/>
<name>A0A7R8WCF1_9CRUS</name>
<keyword evidence="6" id="KW-1133">Transmembrane helix</keyword>
<dbReference type="SUPFAM" id="SSF57850">
    <property type="entry name" value="RING/U-box"/>
    <property type="match status" value="1"/>
</dbReference>
<dbReference type="SMART" id="SM00184">
    <property type="entry name" value="RING"/>
    <property type="match status" value="1"/>
</dbReference>
<dbReference type="PANTHER" id="PTHR22763">
    <property type="entry name" value="RING ZINC FINGER PROTEIN"/>
    <property type="match status" value="1"/>
</dbReference>
<dbReference type="CDD" id="cd16476">
    <property type="entry name" value="RING-H2_RNF139-like"/>
    <property type="match status" value="1"/>
</dbReference>
<dbReference type="GO" id="GO:0008270">
    <property type="term" value="F:zinc ion binding"/>
    <property type="evidence" value="ECO:0007669"/>
    <property type="project" value="UniProtKB-KW"/>
</dbReference>
<keyword evidence="2" id="KW-0812">Transmembrane</keyword>
<keyword evidence="7" id="KW-0472">Membrane</keyword>
<reference evidence="8" key="1">
    <citation type="submission" date="2020-11" db="EMBL/GenBank/DDBJ databases">
        <authorList>
            <person name="Tran Van P."/>
        </authorList>
    </citation>
    <scope>NUCLEOTIDE SEQUENCE</scope>
</reference>
<evidence type="ECO:0000256" key="7">
    <source>
        <dbReference type="ARBA" id="ARBA00023136"/>
    </source>
</evidence>
<dbReference type="InterPro" id="IPR001841">
    <property type="entry name" value="Znf_RING"/>
</dbReference>
<dbReference type="Gene3D" id="3.30.40.10">
    <property type="entry name" value="Zinc/RING finger domain, C3HC4 (zinc finger)"/>
    <property type="match status" value="1"/>
</dbReference>
<evidence type="ECO:0000256" key="6">
    <source>
        <dbReference type="ARBA" id="ARBA00022989"/>
    </source>
</evidence>
<keyword evidence="4" id="KW-0863">Zinc-finger</keyword>
<dbReference type="GO" id="GO:0043161">
    <property type="term" value="P:proteasome-mediated ubiquitin-dependent protein catabolic process"/>
    <property type="evidence" value="ECO:0007669"/>
    <property type="project" value="TreeGrafter"/>
</dbReference>
<dbReference type="Pfam" id="PF13639">
    <property type="entry name" value="zf-RING_2"/>
    <property type="match status" value="1"/>
</dbReference>
<evidence type="ECO:0000256" key="5">
    <source>
        <dbReference type="ARBA" id="ARBA00022833"/>
    </source>
</evidence>
<gene>
    <name evidence="8" type="ORF">CTOB1V02_LOCUS4177</name>
</gene>
<evidence type="ECO:0000256" key="3">
    <source>
        <dbReference type="ARBA" id="ARBA00022723"/>
    </source>
</evidence>
<dbReference type="PROSITE" id="PS50089">
    <property type="entry name" value="ZF_RING_2"/>
    <property type="match status" value="1"/>
</dbReference>
<evidence type="ECO:0000256" key="4">
    <source>
        <dbReference type="ARBA" id="ARBA00022771"/>
    </source>
</evidence>
<protein>
    <submittedName>
        <fullName evidence="8">Uncharacterized protein</fullName>
    </submittedName>
</protein>
<evidence type="ECO:0000256" key="1">
    <source>
        <dbReference type="ARBA" id="ARBA00004141"/>
    </source>
</evidence>
<dbReference type="InterPro" id="IPR025754">
    <property type="entry name" value="TRC8_N_dom"/>
</dbReference>
<evidence type="ECO:0000256" key="2">
    <source>
        <dbReference type="ARBA" id="ARBA00022692"/>
    </source>
</evidence>
<keyword evidence="3" id="KW-0479">Metal-binding</keyword>
<dbReference type="GO" id="GO:0036513">
    <property type="term" value="C:Derlin-1 retrotranslocation complex"/>
    <property type="evidence" value="ECO:0007669"/>
    <property type="project" value="TreeGrafter"/>
</dbReference>
<dbReference type="GO" id="GO:0061630">
    <property type="term" value="F:ubiquitin protein ligase activity"/>
    <property type="evidence" value="ECO:0007669"/>
    <property type="project" value="TreeGrafter"/>
</dbReference>
<organism evidence="8">
    <name type="scientific">Cyprideis torosa</name>
    <dbReference type="NCBI Taxonomy" id="163714"/>
    <lineage>
        <taxon>Eukaryota</taxon>
        <taxon>Metazoa</taxon>
        <taxon>Ecdysozoa</taxon>
        <taxon>Arthropoda</taxon>
        <taxon>Crustacea</taxon>
        <taxon>Oligostraca</taxon>
        <taxon>Ostracoda</taxon>
        <taxon>Podocopa</taxon>
        <taxon>Podocopida</taxon>
        <taxon>Cytherocopina</taxon>
        <taxon>Cytheroidea</taxon>
        <taxon>Cytherideidae</taxon>
        <taxon>Cyprideis</taxon>
    </lineage>
</organism>
<dbReference type="EMBL" id="OB660785">
    <property type="protein sequence ID" value="CAD7226254.1"/>
    <property type="molecule type" value="Genomic_DNA"/>
</dbReference>
<dbReference type="PANTHER" id="PTHR22763:SF163">
    <property type="entry name" value="E3 UBIQUITIN-PROTEIN LIGASE RNF139"/>
    <property type="match status" value="1"/>
</dbReference>